<dbReference type="EC" id="3.2.1.17" evidence="2"/>
<dbReference type="CDD" id="cd00599">
    <property type="entry name" value="GH25_muramidase"/>
    <property type="match status" value="1"/>
</dbReference>
<gene>
    <name evidence="2" type="primary">acm</name>
    <name evidence="2" type="ORF">A6F65_00087</name>
</gene>
<keyword evidence="3" id="KW-1185">Reference proteome</keyword>
<keyword evidence="2" id="KW-0326">Glycosidase</keyword>
<dbReference type="Proteomes" id="UP000092698">
    <property type="component" value="Chromosome"/>
</dbReference>
<dbReference type="InterPro" id="IPR002053">
    <property type="entry name" value="Glyco_hydro_25"/>
</dbReference>
<dbReference type="STRING" id="645517.A6F65_00087"/>
<proteinExistence type="inferred from homology"/>
<dbReference type="OrthoDB" id="9798192at2"/>
<dbReference type="EMBL" id="CP016545">
    <property type="protein sequence ID" value="ANU06415.1"/>
    <property type="molecule type" value="Genomic_DNA"/>
</dbReference>
<accession>A0A1C7D4M3</accession>
<dbReference type="Pfam" id="PF01183">
    <property type="entry name" value="Glyco_hydro_25"/>
    <property type="match status" value="1"/>
</dbReference>
<keyword evidence="2" id="KW-0378">Hydrolase</keyword>
<comment type="similarity">
    <text evidence="1">Belongs to the glycosyl hydrolase 25 family.</text>
</comment>
<sequence length="232" mass="25472">MARRRKGRWKGRLLAAVLLLALAGSAYGWWRAIHWTPDAAQYPVQGVIVGAREGAVDFAGLAAQGAGFAYLEASRGADERDAQFGANFRVASASPLPVGIVHDYDPCSSAEAQSANLVTIVPRDTRLLPPVIALDRLASDCEDPMSEARLESELMTFVNQVEGHVGQPVVLKISPAFEARYGVAKSLERNLWLERDWLEPDYAGRPWTLWTANSQLHGKASEEPIRWVVLQP</sequence>
<dbReference type="Gene3D" id="3.20.20.80">
    <property type="entry name" value="Glycosidases"/>
    <property type="match status" value="1"/>
</dbReference>
<dbReference type="RefSeq" id="WP_067784531.1">
    <property type="nucleotide sequence ID" value="NZ_CP016545.1"/>
</dbReference>
<reference evidence="2 3" key="1">
    <citation type="submission" date="2016-07" db="EMBL/GenBank/DDBJ databases">
        <title>Complete genome sequence of Altererythrobacter namhicola JCM 16345T, containing esterase-encoding genes.</title>
        <authorList>
            <person name="Cheng H."/>
            <person name="Wu Y.-H."/>
            <person name="Jian S.-L."/>
            <person name="Huo Y.-Y."/>
            <person name="Wang C.-S."/>
            <person name="Xu X.-W."/>
        </authorList>
    </citation>
    <scope>NUCLEOTIDE SEQUENCE [LARGE SCALE GENOMIC DNA]</scope>
    <source>
        <strain evidence="2 3">JCM 16345</strain>
    </source>
</reference>
<protein>
    <submittedName>
        <fullName evidence="2">Lysozyme M1</fullName>
        <ecNumber evidence="2">3.2.1.17</ecNumber>
    </submittedName>
</protein>
<name>A0A1C7D4M3_9SPHN</name>
<dbReference type="KEGG" id="anh:A6F65_00087"/>
<evidence type="ECO:0000256" key="1">
    <source>
        <dbReference type="ARBA" id="ARBA00010646"/>
    </source>
</evidence>
<dbReference type="GO" id="GO:0016998">
    <property type="term" value="P:cell wall macromolecule catabolic process"/>
    <property type="evidence" value="ECO:0007669"/>
    <property type="project" value="InterPro"/>
</dbReference>
<dbReference type="SUPFAM" id="SSF51445">
    <property type="entry name" value="(Trans)glycosidases"/>
    <property type="match status" value="1"/>
</dbReference>
<dbReference type="GO" id="GO:0009253">
    <property type="term" value="P:peptidoglycan catabolic process"/>
    <property type="evidence" value="ECO:0007669"/>
    <property type="project" value="InterPro"/>
</dbReference>
<evidence type="ECO:0000313" key="3">
    <source>
        <dbReference type="Proteomes" id="UP000092698"/>
    </source>
</evidence>
<evidence type="ECO:0000313" key="2">
    <source>
        <dbReference type="EMBL" id="ANU06415.1"/>
    </source>
</evidence>
<dbReference type="GO" id="GO:0003796">
    <property type="term" value="F:lysozyme activity"/>
    <property type="evidence" value="ECO:0007669"/>
    <property type="project" value="UniProtKB-EC"/>
</dbReference>
<organism evidence="2 3">
    <name type="scientific">Paraurantiacibacter namhicola</name>
    <dbReference type="NCBI Taxonomy" id="645517"/>
    <lineage>
        <taxon>Bacteria</taxon>
        <taxon>Pseudomonadati</taxon>
        <taxon>Pseudomonadota</taxon>
        <taxon>Alphaproteobacteria</taxon>
        <taxon>Sphingomonadales</taxon>
        <taxon>Erythrobacteraceae</taxon>
        <taxon>Paraurantiacibacter</taxon>
    </lineage>
</organism>
<dbReference type="PROSITE" id="PS51904">
    <property type="entry name" value="GLYCOSYL_HYDROL_F25_2"/>
    <property type="match status" value="1"/>
</dbReference>
<dbReference type="AlphaFoldDB" id="A0A1C7D4M3"/>
<dbReference type="InterPro" id="IPR017853">
    <property type="entry name" value="GH"/>
</dbReference>